<gene>
    <name evidence="3" type="ORF">INF28_04980</name>
</gene>
<feature type="domain" description="Tail sheath protein C-terminal" evidence="2">
    <location>
        <begin position="227"/>
        <end position="350"/>
    </location>
</feature>
<organism evidence="3 4">
    <name type="scientific">Ructibacterium gallinarum</name>
    <dbReference type="NCBI Taxonomy" id="2779355"/>
    <lineage>
        <taxon>Bacteria</taxon>
        <taxon>Bacillati</taxon>
        <taxon>Bacillota</taxon>
        <taxon>Clostridia</taxon>
        <taxon>Eubacteriales</taxon>
        <taxon>Oscillospiraceae</taxon>
        <taxon>Ructibacterium</taxon>
    </lineage>
</organism>
<accession>A0A9D5M0C5</accession>
<comment type="similarity">
    <text evidence="1">Belongs to the myoviridae tail sheath protein family.</text>
</comment>
<reference evidence="3" key="1">
    <citation type="submission" date="2020-10" db="EMBL/GenBank/DDBJ databases">
        <title>ChiBAC.</title>
        <authorList>
            <person name="Zenner C."/>
            <person name="Hitch T.C.A."/>
            <person name="Clavel T."/>
        </authorList>
    </citation>
    <scope>NUCLEOTIDE SEQUENCE</scope>
    <source>
        <strain evidence="3">DSM 107454</strain>
    </source>
</reference>
<evidence type="ECO:0000259" key="2">
    <source>
        <dbReference type="Pfam" id="PF17482"/>
    </source>
</evidence>
<sequence length="351" mass="39186">MGLPQILIEFKTLAETLVTRSARGIVAVILKDDSNAAQTQIYTKESEITKSHYTTANLGFLSLIFKGAPTRVIVERIPTAGDIAPTLERLKNKKWNYLTMPVPGETDVSTIVDFITEQRDVYHKTFKAVLPTVAANHEGIIDFETADIKVGTKTYTAAEYCPRIAGLLAGLPLNRSATYYPLPEVESITESETPDADVDNGKLILINDGTKIKIARGVNSLTTTSDSKGDDFKKIKIMEAVDMIRDDIRTTFENEFVGQMENSYDNKILFIAAVNKYFSDLAGQGVLYDRFDNKADIDIEATRAWLAKQKDVSDWDDEQIKTANTDTNVFVKANIQVQDAIEDLNFQIYME</sequence>
<name>A0A9D5M0C5_9FIRM</name>
<dbReference type="Gene3D" id="3.30.1370.220">
    <property type="match status" value="1"/>
</dbReference>
<protein>
    <submittedName>
        <fullName evidence="3">Phage tail sheath protein</fullName>
    </submittedName>
</protein>
<keyword evidence="4" id="KW-1185">Reference proteome</keyword>
<dbReference type="Proteomes" id="UP000806542">
    <property type="component" value="Unassembled WGS sequence"/>
</dbReference>
<dbReference type="RefSeq" id="WP_226392370.1">
    <property type="nucleotide sequence ID" value="NZ_JADCKB010000008.1"/>
</dbReference>
<dbReference type="Pfam" id="PF17482">
    <property type="entry name" value="Phage_sheath_1C"/>
    <property type="match status" value="1"/>
</dbReference>
<comment type="caution">
    <text evidence="3">The sequence shown here is derived from an EMBL/GenBank/DDBJ whole genome shotgun (WGS) entry which is preliminary data.</text>
</comment>
<evidence type="ECO:0000313" key="4">
    <source>
        <dbReference type="Proteomes" id="UP000806542"/>
    </source>
</evidence>
<evidence type="ECO:0000256" key="1">
    <source>
        <dbReference type="ARBA" id="ARBA00008005"/>
    </source>
</evidence>
<proteinExistence type="inferred from homology"/>
<evidence type="ECO:0000313" key="3">
    <source>
        <dbReference type="EMBL" id="MBE5039816.1"/>
    </source>
</evidence>
<dbReference type="InterPro" id="IPR020287">
    <property type="entry name" value="Tail_sheath_C"/>
</dbReference>
<dbReference type="Gene3D" id="3.40.50.11790">
    <property type="match status" value="1"/>
</dbReference>
<dbReference type="AlphaFoldDB" id="A0A9D5M0C5"/>
<dbReference type="EMBL" id="JADCKB010000008">
    <property type="protein sequence ID" value="MBE5039816.1"/>
    <property type="molecule type" value="Genomic_DNA"/>
</dbReference>